<dbReference type="SUPFAM" id="SSF51556">
    <property type="entry name" value="Metallo-dependent hydrolases"/>
    <property type="match status" value="1"/>
</dbReference>
<dbReference type="RefSeq" id="WP_072704960.1">
    <property type="nucleotide sequence ID" value="NZ_FMJB01000040.1"/>
</dbReference>
<organism evidence="5 6">
    <name type="scientific">Donghicola eburneus</name>
    <dbReference type="NCBI Taxonomy" id="393278"/>
    <lineage>
        <taxon>Bacteria</taxon>
        <taxon>Pseudomonadati</taxon>
        <taxon>Pseudomonadota</taxon>
        <taxon>Alphaproteobacteria</taxon>
        <taxon>Rhodobacterales</taxon>
        <taxon>Roseobacteraceae</taxon>
        <taxon>Donghicola</taxon>
    </lineage>
</organism>
<dbReference type="GO" id="GO:0008448">
    <property type="term" value="F:N-acetylglucosamine-6-phosphate deacetylase activity"/>
    <property type="evidence" value="ECO:0007669"/>
    <property type="project" value="TreeGrafter"/>
</dbReference>
<evidence type="ECO:0000256" key="2">
    <source>
        <dbReference type="ARBA" id="ARBA00022801"/>
    </source>
</evidence>
<dbReference type="NCBIfam" id="NF011987">
    <property type="entry name" value="PRK15446.2-3"/>
    <property type="match status" value="1"/>
</dbReference>
<keyword evidence="6" id="KW-1185">Reference proteome</keyword>
<dbReference type="GO" id="GO:0019700">
    <property type="term" value="P:organic phosphonate catabolic process"/>
    <property type="evidence" value="ECO:0007669"/>
    <property type="project" value="InterPro"/>
</dbReference>
<dbReference type="InterPro" id="IPR032466">
    <property type="entry name" value="Metal_Hydrolase"/>
</dbReference>
<evidence type="ECO:0000256" key="1">
    <source>
        <dbReference type="ARBA" id="ARBA00010716"/>
    </source>
</evidence>
<gene>
    <name evidence="5" type="primary">phnM</name>
    <name evidence="5" type="ORF">KARMA_1005</name>
</gene>
<dbReference type="AlphaFoldDB" id="A0A1M4MWC9"/>
<dbReference type="Gene3D" id="3.20.20.140">
    <property type="entry name" value="Metal-dependent hydrolases"/>
    <property type="match status" value="2"/>
</dbReference>
<protein>
    <submittedName>
        <fullName evidence="5">Phosphonate metabolism protein PhnM</fullName>
    </submittedName>
</protein>
<accession>A0A1M4MWC9</accession>
<evidence type="ECO:0000259" key="4">
    <source>
        <dbReference type="Pfam" id="PF07969"/>
    </source>
</evidence>
<evidence type="ECO:0000313" key="6">
    <source>
        <dbReference type="Proteomes" id="UP000184085"/>
    </source>
</evidence>
<keyword evidence="2" id="KW-0378">Hydrolase</keyword>
<name>A0A1M4MWC9_9RHOB</name>
<dbReference type="PANTHER" id="PTHR11113">
    <property type="entry name" value="N-ACETYLGLUCOSAMINE-6-PHOSPHATE DEACETYLASE"/>
    <property type="match status" value="1"/>
</dbReference>
<dbReference type="InterPro" id="IPR011059">
    <property type="entry name" value="Metal-dep_hydrolase_composite"/>
</dbReference>
<evidence type="ECO:0000313" key="5">
    <source>
        <dbReference type="EMBL" id="SCM66823.1"/>
    </source>
</evidence>
<dbReference type="GO" id="GO:0006046">
    <property type="term" value="P:N-acetylglucosamine catabolic process"/>
    <property type="evidence" value="ECO:0007669"/>
    <property type="project" value="TreeGrafter"/>
</dbReference>
<sequence length="394" mass="42557">MSNQALILENGDVLRRDALGRGTLLIADGQIAEVYCGNAGATGGNANLDGRKVDLSGWTVAPGIVDVHGDGFERHVAVRRGALTAMEHGLFSVEAELAANGITTAVLAQFYSWEGGMRGPEFADRLFSAWEQAAPQVKTDLRLQLRLETHMFEQFDDVLRLIDRTGLRYAVFNDHLPHERLAAGKTPPRLTGQALKSGRSPEKHLENMKRLHGLSDRVFGELQAFSAELTKRGVQIGSHDDDTAEKRAKFRSLGATVSEFPETIEAAQAARDSGDLVVMGSPNIVRGASHAGKVSAREIVAMGLCDALASDYHYPSPRYAALELVKKGICDLPAAWRLVSEGPAKVLGLTDRGVIEAGKRADLVIFDRDTGRVGATMAGGKITYMTSPLAERFI</sequence>
<dbReference type="Gene3D" id="2.30.40.10">
    <property type="entry name" value="Urease, subunit C, domain 1"/>
    <property type="match status" value="1"/>
</dbReference>
<feature type="region of interest" description="Disordered" evidence="3">
    <location>
        <begin position="182"/>
        <end position="202"/>
    </location>
</feature>
<dbReference type="EMBL" id="FMJB01000040">
    <property type="protein sequence ID" value="SCM66823.1"/>
    <property type="molecule type" value="Genomic_DNA"/>
</dbReference>
<dbReference type="PANTHER" id="PTHR11113:SF14">
    <property type="entry name" value="N-ACETYLGLUCOSAMINE-6-PHOSPHATE DEACETYLASE"/>
    <property type="match status" value="1"/>
</dbReference>
<dbReference type="InterPro" id="IPR013108">
    <property type="entry name" value="Amidohydro_3"/>
</dbReference>
<dbReference type="SUPFAM" id="SSF51338">
    <property type="entry name" value="Composite domain of metallo-dependent hydrolases"/>
    <property type="match status" value="1"/>
</dbReference>
<dbReference type="InterPro" id="IPR012696">
    <property type="entry name" value="PhnM"/>
</dbReference>
<evidence type="ECO:0000256" key="3">
    <source>
        <dbReference type="SAM" id="MobiDB-lite"/>
    </source>
</evidence>
<proteinExistence type="inferred from homology"/>
<feature type="domain" description="Amidohydrolase 3" evidence="4">
    <location>
        <begin position="331"/>
        <end position="375"/>
    </location>
</feature>
<comment type="similarity">
    <text evidence="1">Belongs to the metallo-dependent hydrolases superfamily. NagA family.</text>
</comment>
<dbReference type="Proteomes" id="UP000184085">
    <property type="component" value="Unassembled WGS sequence"/>
</dbReference>
<reference evidence="6" key="1">
    <citation type="submission" date="2016-09" db="EMBL/GenBank/DDBJ databases">
        <authorList>
            <person name="Wibberg D."/>
        </authorList>
    </citation>
    <scope>NUCLEOTIDE SEQUENCE [LARGE SCALE GENOMIC DNA]</scope>
</reference>
<dbReference type="PIRSF" id="PIRSF038971">
    <property type="entry name" value="PhnM"/>
    <property type="match status" value="1"/>
</dbReference>
<dbReference type="Pfam" id="PF07969">
    <property type="entry name" value="Amidohydro_3"/>
    <property type="match status" value="1"/>
</dbReference>